<sequence length="351" mass="38484">MSGSEIPPGPSSRIPKDSSPFVPPPMEPPRHMAKRMRLGVPSRGAPLEQDPPDNGSSTLFLALQEHMEILRHHLQGAQEDLDYCHPDEYEDLEKALREVSRMISQIESTADVLTRRNLNLTNKLVTLVEENGYLNEALSREHAKPQKEMTPCITSDVITLSGRKRAPSESSPKRESAPKQRRQFTAPKAIHAEALENEHESLMQMLTLEDVAGTSSQSTVPSLSGSGSAIKRSYEVSAAREDSMDHDMSPASPKKGRLSQEPTAMSTLPESITTENIAIPSSALTVPAVASGHESTDPCAHRAPAVQAVEPMEVEQQANGWNQTAEFQDVPNNAVVWNDSLSMEDVQRCLE</sequence>
<gene>
    <name evidence="1" type="ORF">HPB50_021262</name>
</gene>
<organism evidence="1 2">
    <name type="scientific">Hyalomma asiaticum</name>
    <name type="common">Tick</name>
    <dbReference type="NCBI Taxonomy" id="266040"/>
    <lineage>
        <taxon>Eukaryota</taxon>
        <taxon>Metazoa</taxon>
        <taxon>Ecdysozoa</taxon>
        <taxon>Arthropoda</taxon>
        <taxon>Chelicerata</taxon>
        <taxon>Arachnida</taxon>
        <taxon>Acari</taxon>
        <taxon>Parasitiformes</taxon>
        <taxon>Ixodida</taxon>
        <taxon>Ixodoidea</taxon>
        <taxon>Ixodidae</taxon>
        <taxon>Hyalomminae</taxon>
        <taxon>Hyalomma</taxon>
    </lineage>
</organism>
<dbReference type="EMBL" id="CM023481">
    <property type="protein sequence ID" value="KAH6947774.1"/>
    <property type="molecule type" value="Genomic_DNA"/>
</dbReference>
<name>A0ACB7TNQ1_HYAAI</name>
<evidence type="ECO:0000313" key="2">
    <source>
        <dbReference type="Proteomes" id="UP000821845"/>
    </source>
</evidence>
<accession>A0ACB7TNQ1</accession>
<protein>
    <submittedName>
        <fullName evidence="1">Uncharacterized protein</fullName>
    </submittedName>
</protein>
<keyword evidence="2" id="KW-1185">Reference proteome</keyword>
<dbReference type="Proteomes" id="UP000821845">
    <property type="component" value="Chromosome 1"/>
</dbReference>
<evidence type="ECO:0000313" key="1">
    <source>
        <dbReference type="EMBL" id="KAH6947774.1"/>
    </source>
</evidence>
<proteinExistence type="predicted"/>
<reference evidence="1" key="1">
    <citation type="submission" date="2020-05" db="EMBL/GenBank/DDBJ databases">
        <title>Large-scale comparative analyses of tick genomes elucidate their genetic diversity and vector capacities.</title>
        <authorList>
            <person name="Jia N."/>
            <person name="Wang J."/>
            <person name="Shi W."/>
            <person name="Du L."/>
            <person name="Sun Y."/>
            <person name="Zhan W."/>
            <person name="Jiang J."/>
            <person name="Wang Q."/>
            <person name="Zhang B."/>
            <person name="Ji P."/>
            <person name="Sakyi L.B."/>
            <person name="Cui X."/>
            <person name="Yuan T."/>
            <person name="Jiang B."/>
            <person name="Yang W."/>
            <person name="Lam T.T.-Y."/>
            <person name="Chang Q."/>
            <person name="Ding S."/>
            <person name="Wang X."/>
            <person name="Zhu J."/>
            <person name="Ruan X."/>
            <person name="Zhao L."/>
            <person name="Wei J."/>
            <person name="Que T."/>
            <person name="Du C."/>
            <person name="Cheng J."/>
            <person name="Dai P."/>
            <person name="Han X."/>
            <person name="Huang E."/>
            <person name="Gao Y."/>
            <person name="Liu J."/>
            <person name="Shao H."/>
            <person name="Ye R."/>
            <person name="Li L."/>
            <person name="Wei W."/>
            <person name="Wang X."/>
            <person name="Wang C."/>
            <person name="Yang T."/>
            <person name="Huo Q."/>
            <person name="Li W."/>
            <person name="Guo W."/>
            <person name="Chen H."/>
            <person name="Zhou L."/>
            <person name="Ni X."/>
            <person name="Tian J."/>
            <person name="Zhou Y."/>
            <person name="Sheng Y."/>
            <person name="Liu T."/>
            <person name="Pan Y."/>
            <person name="Xia L."/>
            <person name="Li J."/>
            <person name="Zhao F."/>
            <person name="Cao W."/>
        </authorList>
    </citation>
    <scope>NUCLEOTIDE SEQUENCE</scope>
    <source>
        <strain evidence="1">Hyas-2018</strain>
    </source>
</reference>
<comment type="caution">
    <text evidence="1">The sequence shown here is derived from an EMBL/GenBank/DDBJ whole genome shotgun (WGS) entry which is preliminary data.</text>
</comment>